<proteinExistence type="inferred from homology"/>
<comment type="pathway">
    <text evidence="1">Phospholipid metabolism; phosphatidylethanolamine biosynthesis; phosphatidylethanolamine from ethanolamine: step 1/3.</text>
</comment>
<keyword evidence="5" id="KW-0418">Kinase</keyword>
<reference evidence="5" key="1">
    <citation type="submission" date="2015-07" db="EMBL/GenBank/DDBJ databases">
        <title>Phosphatidylcholine synthesis in Chlamydomonas.</title>
        <authorList>
            <person name="Hirashima T."/>
            <person name="Sato N."/>
        </authorList>
    </citation>
    <scope>NUCLEOTIDE SEQUENCE</scope>
    <source>
        <strain evidence="5">NIES-2242</strain>
    </source>
</reference>
<dbReference type="GO" id="GO:0006646">
    <property type="term" value="P:phosphatidylethanolamine biosynthetic process"/>
    <property type="evidence" value="ECO:0007669"/>
    <property type="project" value="TreeGrafter"/>
</dbReference>
<organism evidence="5">
    <name type="scientific">Chlamydomonas sphaeroides</name>
    <dbReference type="NCBI Taxonomy" id="28458"/>
    <lineage>
        <taxon>Eukaryota</taxon>
        <taxon>Viridiplantae</taxon>
        <taxon>Chlorophyta</taxon>
        <taxon>core chlorophytes</taxon>
        <taxon>Chlorophyceae</taxon>
        <taxon>CS clade</taxon>
        <taxon>Chlamydomonadales</taxon>
        <taxon>Chlamydomonadaceae</taxon>
        <taxon>Chlamydomonas</taxon>
    </lineage>
</organism>
<evidence type="ECO:0000256" key="4">
    <source>
        <dbReference type="SAM" id="MobiDB-lite"/>
    </source>
</evidence>
<dbReference type="SUPFAM" id="SSF56112">
    <property type="entry name" value="Protein kinase-like (PK-like)"/>
    <property type="match status" value="1"/>
</dbReference>
<dbReference type="PANTHER" id="PTHR22603:SF66">
    <property type="entry name" value="ETHANOLAMINE KINASE"/>
    <property type="match status" value="1"/>
</dbReference>
<feature type="region of interest" description="Disordered" evidence="4">
    <location>
        <begin position="191"/>
        <end position="247"/>
    </location>
</feature>
<dbReference type="PANTHER" id="PTHR22603">
    <property type="entry name" value="CHOLINE/ETHANOALAMINE KINASE"/>
    <property type="match status" value="1"/>
</dbReference>
<comment type="similarity">
    <text evidence="2">Belongs to the choline/ethanolamine kinase family.</text>
</comment>
<feature type="compositionally biased region" description="Low complexity" evidence="4">
    <location>
        <begin position="231"/>
        <end position="247"/>
    </location>
</feature>
<dbReference type="GO" id="GO:0005737">
    <property type="term" value="C:cytoplasm"/>
    <property type="evidence" value="ECO:0007669"/>
    <property type="project" value="TreeGrafter"/>
</dbReference>
<accession>A0A125SQG7</accession>
<dbReference type="AlphaFoldDB" id="A0A125SQG7"/>
<dbReference type="EMBL" id="LC068805">
    <property type="protein sequence ID" value="BAU37036.1"/>
    <property type="molecule type" value="Genomic_DNA"/>
</dbReference>
<dbReference type="GO" id="GO:0004305">
    <property type="term" value="F:ethanolamine kinase activity"/>
    <property type="evidence" value="ECO:0007669"/>
    <property type="project" value="UniProtKB-EC"/>
</dbReference>
<gene>
    <name evidence="5" type="primary">EKI</name>
</gene>
<dbReference type="InterPro" id="IPR011009">
    <property type="entry name" value="Kinase-like_dom_sf"/>
</dbReference>
<evidence type="ECO:0000313" key="5">
    <source>
        <dbReference type="EMBL" id="BAU37036.1"/>
    </source>
</evidence>
<dbReference type="Gene3D" id="3.90.1200.10">
    <property type="match status" value="1"/>
</dbReference>
<name>A0A125SQG7_9CHLO</name>
<dbReference type="Pfam" id="PF01633">
    <property type="entry name" value="Choline_kinase"/>
    <property type="match status" value="1"/>
</dbReference>
<sequence>MRLRAMGKQHQSACMGTGASLAKRAPPCCAQYTRAFLIQIPHFMGKTARMPPPEDPVVIAFDKGREAAEHEAKLLCTRILPGWAAFTPDQLQVSPISGGISNLLVKVQPPPPLRAVAVKVFGDKTELLIDREAEKRTLLQLNTRGFGAPVVGLFGNGRVEAFLTAKTLTPEEMCDPRFVPHIAARLRAFHDLPMDPPTPPTSAAAERGGAAAASGGGGAGEPGGGSGGRSGAAAAGEGGASAATPGSLQSSQWDAIHGWLDMAAGLSFAHDPAKQAAFARVDFGALRSELAELAAVCGRVGSTRVFCHNDLLSGNILVVQVGRQAACYGQRGFDLGNHFNEYAGFDCVYDRFPSGEQQKAFFRHYLLPGELRALALAQLAAAAPGEAALAAAAAANGAAEEQAVAAAEERVLERMRAEACVYALASHAYWGVWSYIQARYSPIDFDYLSYSELRWAEYRRRKAEFFALVDEHFPPAADAP</sequence>
<protein>
    <recommendedName>
        <fullName evidence="3">ethanolamine kinase</fullName>
        <ecNumber evidence="3">2.7.1.82</ecNumber>
    </recommendedName>
</protein>
<evidence type="ECO:0000256" key="1">
    <source>
        <dbReference type="ARBA" id="ARBA00037883"/>
    </source>
</evidence>
<dbReference type="CDD" id="cd05157">
    <property type="entry name" value="ETNK_euk"/>
    <property type="match status" value="1"/>
</dbReference>
<feature type="compositionally biased region" description="Gly residues" evidence="4">
    <location>
        <begin position="214"/>
        <end position="230"/>
    </location>
</feature>
<dbReference type="Gene3D" id="3.30.200.20">
    <property type="entry name" value="Phosphorylase Kinase, domain 1"/>
    <property type="match status" value="1"/>
</dbReference>
<feature type="compositionally biased region" description="Low complexity" evidence="4">
    <location>
        <begin position="201"/>
        <end position="213"/>
    </location>
</feature>
<evidence type="ECO:0000256" key="3">
    <source>
        <dbReference type="ARBA" id="ARBA00038874"/>
    </source>
</evidence>
<dbReference type="EC" id="2.7.1.82" evidence="3"/>
<keyword evidence="5" id="KW-0808">Transferase</keyword>
<evidence type="ECO:0000256" key="2">
    <source>
        <dbReference type="ARBA" id="ARBA00038211"/>
    </source>
</evidence>